<evidence type="ECO:0000256" key="2">
    <source>
        <dbReference type="SAM" id="MobiDB-lite"/>
    </source>
</evidence>
<reference evidence="4 5" key="1">
    <citation type="journal article" date="2018" name="Nat. Ecol. Evol.">
        <title>Pezizomycetes genomes reveal the molecular basis of ectomycorrhizal truffle lifestyle.</title>
        <authorList>
            <person name="Murat C."/>
            <person name="Payen T."/>
            <person name="Noel B."/>
            <person name="Kuo A."/>
            <person name="Morin E."/>
            <person name="Chen J."/>
            <person name="Kohler A."/>
            <person name="Krizsan K."/>
            <person name="Balestrini R."/>
            <person name="Da Silva C."/>
            <person name="Montanini B."/>
            <person name="Hainaut M."/>
            <person name="Levati E."/>
            <person name="Barry K.W."/>
            <person name="Belfiori B."/>
            <person name="Cichocki N."/>
            <person name="Clum A."/>
            <person name="Dockter R.B."/>
            <person name="Fauchery L."/>
            <person name="Guy J."/>
            <person name="Iotti M."/>
            <person name="Le Tacon F."/>
            <person name="Lindquist E.A."/>
            <person name="Lipzen A."/>
            <person name="Malagnac F."/>
            <person name="Mello A."/>
            <person name="Molinier V."/>
            <person name="Miyauchi S."/>
            <person name="Poulain J."/>
            <person name="Riccioni C."/>
            <person name="Rubini A."/>
            <person name="Sitrit Y."/>
            <person name="Splivallo R."/>
            <person name="Traeger S."/>
            <person name="Wang M."/>
            <person name="Zifcakova L."/>
            <person name="Wipf D."/>
            <person name="Zambonelli A."/>
            <person name="Paolocci F."/>
            <person name="Nowrousian M."/>
            <person name="Ottonello S."/>
            <person name="Baldrian P."/>
            <person name="Spatafora J.W."/>
            <person name="Henrissat B."/>
            <person name="Nagy L.G."/>
            <person name="Aury J.M."/>
            <person name="Wincker P."/>
            <person name="Grigoriev I.V."/>
            <person name="Bonfante P."/>
            <person name="Martin F.M."/>
        </authorList>
    </citation>
    <scope>NUCLEOTIDE SEQUENCE [LARGE SCALE GENOMIC DNA]</scope>
    <source>
        <strain evidence="4 5">RN42</strain>
    </source>
</reference>
<feature type="region of interest" description="Disordered" evidence="2">
    <location>
        <begin position="258"/>
        <end position="356"/>
    </location>
</feature>
<dbReference type="InterPro" id="IPR045358">
    <property type="entry name" value="Ty3_capsid"/>
</dbReference>
<feature type="compositionally biased region" description="Polar residues" evidence="2">
    <location>
        <begin position="105"/>
        <end position="114"/>
    </location>
</feature>
<feature type="compositionally biased region" description="Basic and acidic residues" evidence="2">
    <location>
        <begin position="646"/>
        <end position="658"/>
    </location>
</feature>
<keyword evidence="1" id="KW-0175">Coiled coil</keyword>
<feature type="compositionally biased region" description="Low complexity" evidence="2">
    <location>
        <begin position="586"/>
        <end position="619"/>
    </location>
</feature>
<evidence type="ECO:0000256" key="1">
    <source>
        <dbReference type="SAM" id="Coils"/>
    </source>
</evidence>
<dbReference type="Pfam" id="PF19259">
    <property type="entry name" value="Ty3_capsid"/>
    <property type="match status" value="1"/>
</dbReference>
<feature type="region of interest" description="Disordered" evidence="2">
    <location>
        <begin position="1"/>
        <end position="76"/>
    </location>
</feature>
<sequence>MSDRDHEDDALTSEFQTLNLHSTPLSASSPPALPQDAQRYYYENIYDNQWSSPKPQPSQPTGYGPQTPGAYLNSDNFTNDAKYIEYEHNTTQHAPTQEEEDDRASTSSDNSNLTAKHAPATPYHEETDGLEETTAFGNTTQFGVNRGYRVHVSQFRPPPASTTHPLTHLQQLLEVNNNKLNDRLRAIKNDQRCNTEEAVDYLLDAIRYWTRASAERHRQLHEDYDKVRKLNDELEDQVRQTEEEMADVLKTVHLLKQKATKEGPPAAPPGKPTGEDRQHPRSTPWEQPQPAPRNQPKLTYDQAPPPPPPPRAATMGYYPPTTAQYGGPGTPLRPQHPYGTTAQPAAPYSTPSGPPGQRGLTHYDRTAPAPPYGVARGSSFWRIDTIVPKSLRVPMAANPVPNFSGGGNIDATYEFLQAIEHHVRLLQDDFTDAQLIKYAMAYLQGAVQQWALEWKENQARTNLPPSWDQFFFEFKQQWLPENAHHHLSNKLERMEMKASKIDEFNHDFVTTLALLGIQQLHTIPETDQYYRLYLSKIRNTEILNEIKRVEFSYSLNGGLTLALLLRYTAKLMTTKITTSAPKPAGSKPTSTKKSTTTQLNSTEATETTSTSTQVNATQSRQPNKEDGHILRFCALKKEALELLRSMKEDKRKEGKGGKDGGGGKQVREEDTVKGQGNE</sequence>
<feature type="region of interest" description="Disordered" evidence="2">
    <location>
        <begin position="646"/>
        <end position="678"/>
    </location>
</feature>
<proteinExistence type="predicted"/>
<gene>
    <name evidence="4" type="ORF">BJ508DRAFT_302234</name>
</gene>
<organism evidence="4 5">
    <name type="scientific">Ascobolus immersus RN42</name>
    <dbReference type="NCBI Taxonomy" id="1160509"/>
    <lineage>
        <taxon>Eukaryota</taxon>
        <taxon>Fungi</taxon>
        <taxon>Dikarya</taxon>
        <taxon>Ascomycota</taxon>
        <taxon>Pezizomycotina</taxon>
        <taxon>Pezizomycetes</taxon>
        <taxon>Pezizales</taxon>
        <taxon>Ascobolaceae</taxon>
        <taxon>Ascobolus</taxon>
    </lineage>
</organism>
<evidence type="ECO:0000313" key="5">
    <source>
        <dbReference type="Proteomes" id="UP000275078"/>
    </source>
</evidence>
<feature type="region of interest" description="Disordered" evidence="2">
    <location>
        <begin position="91"/>
        <end position="126"/>
    </location>
</feature>
<name>A0A3N4IQ30_ASCIM</name>
<dbReference type="EMBL" id="ML119650">
    <property type="protein sequence ID" value="RPA86341.1"/>
    <property type="molecule type" value="Genomic_DNA"/>
</dbReference>
<feature type="region of interest" description="Disordered" evidence="2">
    <location>
        <begin position="578"/>
        <end position="629"/>
    </location>
</feature>
<evidence type="ECO:0000313" key="4">
    <source>
        <dbReference type="EMBL" id="RPA86341.1"/>
    </source>
</evidence>
<keyword evidence="5" id="KW-1185">Reference proteome</keyword>
<dbReference type="Proteomes" id="UP000275078">
    <property type="component" value="Unassembled WGS sequence"/>
</dbReference>
<protein>
    <recommendedName>
        <fullName evidence="3">Ty3 transposon capsid-like protein domain-containing protein</fullName>
    </recommendedName>
</protein>
<feature type="domain" description="Ty3 transposon capsid-like protein" evidence="3">
    <location>
        <begin position="398"/>
        <end position="539"/>
    </location>
</feature>
<evidence type="ECO:0000259" key="3">
    <source>
        <dbReference type="Pfam" id="PF19259"/>
    </source>
</evidence>
<feature type="coiled-coil region" evidence="1">
    <location>
        <begin position="217"/>
        <end position="258"/>
    </location>
</feature>
<accession>A0A3N4IQ30</accession>
<dbReference type="AlphaFoldDB" id="A0A3N4IQ30"/>